<evidence type="ECO:0000313" key="6">
    <source>
        <dbReference type="EMBL" id="AHF75890.1"/>
    </source>
</evidence>
<dbReference type="RefSeq" id="WP_025421023.1">
    <property type="nucleotide sequence ID" value="NZ_CP006569.1"/>
</dbReference>
<dbReference type="OrthoDB" id="8582409at2"/>
<dbReference type="GO" id="GO:0003700">
    <property type="term" value="F:DNA-binding transcription factor activity"/>
    <property type="evidence" value="ECO:0007669"/>
    <property type="project" value="InterPro"/>
</dbReference>
<dbReference type="KEGG" id="sod:Sant_0806"/>
<keyword evidence="2" id="KW-0238">DNA-binding</keyword>
<reference evidence="6 7" key="1">
    <citation type="journal article" date="2014" name="Genome Biol. Evol.">
        <title>Genome degeneration and adaptation in a nascent stage of symbiosis.</title>
        <authorList>
            <person name="Oakeson K.F."/>
            <person name="Gil R."/>
            <person name="Clayton A.L."/>
            <person name="Dunn D.M."/>
            <person name="von Niederhausern A.C."/>
            <person name="Hamil C."/>
            <person name="Aoyagi A."/>
            <person name="Duval B."/>
            <person name="Baca A."/>
            <person name="Silva F.J."/>
            <person name="Vallier A."/>
            <person name="Jackson D.G."/>
            <person name="Latorre A."/>
            <person name="Weiss R.B."/>
            <person name="Heddi A."/>
            <person name="Moya A."/>
            <person name="Dale C."/>
        </authorList>
    </citation>
    <scope>NUCLEOTIDE SEQUENCE [LARGE SCALE GENOMIC DNA]</scope>
    <source>
        <strain evidence="6 7">HS1</strain>
    </source>
</reference>
<dbReference type="InterPro" id="IPR001347">
    <property type="entry name" value="SIS_dom"/>
</dbReference>
<dbReference type="InterPro" id="IPR009057">
    <property type="entry name" value="Homeodomain-like_sf"/>
</dbReference>
<accession>W0HUK3</accession>
<dbReference type="SUPFAM" id="SSF53697">
    <property type="entry name" value="SIS domain"/>
    <property type="match status" value="1"/>
</dbReference>
<keyword evidence="7" id="KW-1185">Reference proteome</keyword>
<dbReference type="SUPFAM" id="SSF46689">
    <property type="entry name" value="Homeodomain-like"/>
    <property type="match status" value="1"/>
</dbReference>
<feature type="domain" description="HTH rpiR-type" evidence="4">
    <location>
        <begin position="9"/>
        <end position="85"/>
    </location>
</feature>
<evidence type="ECO:0000259" key="4">
    <source>
        <dbReference type="PROSITE" id="PS51071"/>
    </source>
</evidence>
<name>W0HUK3_9GAMM</name>
<dbReference type="InterPro" id="IPR035472">
    <property type="entry name" value="RpiR-like_SIS"/>
</dbReference>
<dbReference type="PANTHER" id="PTHR30514">
    <property type="entry name" value="GLUCOKINASE"/>
    <property type="match status" value="1"/>
</dbReference>
<evidence type="ECO:0000256" key="2">
    <source>
        <dbReference type="ARBA" id="ARBA00023125"/>
    </source>
</evidence>
<dbReference type="AlphaFoldDB" id="W0HUK3"/>
<dbReference type="EMBL" id="CP006569">
    <property type="protein sequence ID" value="AHF75890.1"/>
    <property type="molecule type" value="Genomic_DNA"/>
</dbReference>
<dbReference type="Pfam" id="PF01380">
    <property type="entry name" value="SIS"/>
    <property type="match status" value="1"/>
</dbReference>
<evidence type="ECO:0000259" key="5">
    <source>
        <dbReference type="PROSITE" id="PS51464"/>
    </source>
</evidence>
<keyword evidence="1" id="KW-0805">Transcription regulation</keyword>
<protein>
    <submittedName>
        <fullName evidence="6">RpiR family transcriptional regulator</fullName>
    </submittedName>
</protein>
<proteinExistence type="predicted"/>
<dbReference type="Gene3D" id="1.10.10.10">
    <property type="entry name" value="Winged helix-like DNA-binding domain superfamily/Winged helix DNA-binding domain"/>
    <property type="match status" value="1"/>
</dbReference>
<organism evidence="6 7">
    <name type="scientific">Sodalis praecaptivus</name>
    <dbReference type="NCBI Taxonomy" id="1239307"/>
    <lineage>
        <taxon>Bacteria</taxon>
        <taxon>Pseudomonadati</taxon>
        <taxon>Pseudomonadota</taxon>
        <taxon>Gammaproteobacteria</taxon>
        <taxon>Enterobacterales</taxon>
        <taxon>Bruguierivoracaceae</taxon>
        <taxon>Sodalis</taxon>
    </lineage>
</organism>
<dbReference type="GO" id="GO:0097367">
    <property type="term" value="F:carbohydrate derivative binding"/>
    <property type="evidence" value="ECO:0007669"/>
    <property type="project" value="InterPro"/>
</dbReference>
<dbReference type="PANTHER" id="PTHR30514:SF1">
    <property type="entry name" value="HTH-TYPE TRANSCRIPTIONAL REGULATOR HEXR-RELATED"/>
    <property type="match status" value="1"/>
</dbReference>
<dbReference type="PROSITE" id="PS51464">
    <property type="entry name" value="SIS"/>
    <property type="match status" value="1"/>
</dbReference>
<dbReference type="InterPro" id="IPR046348">
    <property type="entry name" value="SIS_dom_sf"/>
</dbReference>
<dbReference type="Gene3D" id="3.40.50.10490">
    <property type="entry name" value="Glucose-6-phosphate isomerase like protein, domain 1"/>
    <property type="match status" value="1"/>
</dbReference>
<dbReference type="PATRIC" id="fig|1239307.3.peg.863"/>
<dbReference type="HOGENOM" id="CLU_055769_0_1_6"/>
<evidence type="ECO:0000256" key="3">
    <source>
        <dbReference type="ARBA" id="ARBA00023163"/>
    </source>
</evidence>
<evidence type="ECO:0000313" key="7">
    <source>
        <dbReference type="Proteomes" id="UP000019028"/>
    </source>
</evidence>
<gene>
    <name evidence="6" type="ORF">Sant_0806</name>
</gene>
<dbReference type="Pfam" id="PF01418">
    <property type="entry name" value="HTH_6"/>
    <property type="match status" value="1"/>
</dbReference>
<keyword evidence="3" id="KW-0804">Transcription</keyword>
<dbReference type="CDD" id="cd05013">
    <property type="entry name" value="SIS_RpiR"/>
    <property type="match status" value="1"/>
</dbReference>
<dbReference type="PROSITE" id="PS51071">
    <property type="entry name" value="HTH_RPIR"/>
    <property type="match status" value="1"/>
</dbReference>
<feature type="domain" description="SIS" evidence="5">
    <location>
        <begin position="130"/>
        <end position="270"/>
    </location>
</feature>
<dbReference type="GO" id="GO:0003677">
    <property type="term" value="F:DNA binding"/>
    <property type="evidence" value="ECO:0007669"/>
    <property type="project" value="UniProtKB-KW"/>
</dbReference>
<sequence length="290" mass="31063">MAGLDVPLEKVRLRLEAVRTLLTPTERKLASFILQHADDVIHQTISELAAAAQVSIATVTRLAQNSGYSGYTQLRVLLAKDLTLLPVSSLDSELQVSDEVSAIRDKLVLATCYSLQDTQKMIDAERLLAAAKMIAAAGRIDIYGIGGSATVAIDLRHKLLKLGRAVATYADNDLMMISSSSLRACDLAVGISHTGRSEPVVAALVNAAQTGAQTLALTHDALSPLAKAATLTLSYSARTTVFSSDSMTGRMAQLMLADILYTIIGFSHFEQSASRVQHVDSQAVKRRLNN</sequence>
<dbReference type="InterPro" id="IPR036388">
    <property type="entry name" value="WH-like_DNA-bd_sf"/>
</dbReference>
<dbReference type="InterPro" id="IPR000281">
    <property type="entry name" value="HTH_RpiR"/>
</dbReference>
<dbReference type="Proteomes" id="UP000019028">
    <property type="component" value="Chromosome"/>
</dbReference>
<dbReference type="InterPro" id="IPR047640">
    <property type="entry name" value="RpiR-like"/>
</dbReference>
<evidence type="ECO:0000256" key="1">
    <source>
        <dbReference type="ARBA" id="ARBA00023015"/>
    </source>
</evidence>
<dbReference type="GO" id="GO:1901135">
    <property type="term" value="P:carbohydrate derivative metabolic process"/>
    <property type="evidence" value="ECO:0007669"/>
    <property type="project" value="InterPro"/>
</dbReference>